<dbReference type="EMBL" id="JBIMSP010000126">
    <property type="protein sequence ID" value="MFH5246026.1"/>
    <property type="molecule type" value="Genomic_DNA"/>
</dbReference>
<dbReference type="RefSeq" id="WP_395126688.1">
    <property type="nucleotide sequence ID" value="NZ_JBIMSN010000031.1"/>
</dbReference>
<gene>
    <name evidence="2" type="ORF">ACHIPV_29815</name>
    <name evidence="1" type="ORF">ACHIRB_08310</name>
</gene>
<dbReference type="Proteomes" id="UP001609176">
    <property type="component" value="Unassembled WGS sequence"/>
</dbReference>
<comment type="caution">
    <text evidence="2">The sequence shown here is derived from an EMBL/GenBank/DDBJ whole genome shotgun (WGS) entry which is preliminary data.</text>
</comment>
<evidence type="ECO:0000313" key="3">
    <source>
        <dbReference type="Proteomes" id="UP001609176"/>
    </source>
</evidence>
<proteinExistence type="predicted"/>
<dbReference type="EMBL" id="JBIMSN010000031">
    <property type="protein sequence ID" value="MFH5228577.1"/>
    <property type="molecule type" value="Genomic_DNA"/>
</dbReference>
<protein>
    <submittedName>
        <fullName evidence="2">Uncharacterized protein</fullName>
    </submittedName>
</protein>
<evidence type="ECO:0000313" key="4">
    <source>
        <dbReference type="Proteomes" id="UP001609219"/>
    </source>
</evidence>
<evidence type="ECO:0000313" key="1">
    <source>
        <dbReference type="EMBL" id="MFH5228577.1"/>
    </source>
</evidence>
<organism evidence="2 3">
    <name type="scientific">Antrihabitans spumae</name>
    <dbReference type="NCBI Taxonomy" id="3373370"/>
    <lineage>
        <taxon>Bacteria</taxon>
        <taxon>Bacillati</taxon>
        <taxon>Actinomycetota</taxon>
        <taxon>Actinomycetes</taxon>
        <taxon>Mycobacteriales</taxon>
        <taxon>Nocardiaceae</taxon>
        <taxon>Antrihabitans</taxon>
    </lineage>
</organism>
<name>A0ABW7KY31_9NOCA</name>
<dbReference type="Proteomes" id="UP001609219">
    <property type="component" value="Unassembled WGS sequence"/>
</dbReference>
<reference evidence="3 4" key="1">
    <citation type="submission" date="2024-10" db="EMBL/GenBank/DDBJ databases">
        <authorList>
            <person name="Riesco R."/>
        </authorList>
    </citation>
    <scope>NUCLEOTIDE SEQUENCE [LARGE SCALE GENOMIC DNA]</scope>
    <source>
        <strain evidence="2 3">NCIMB 15448</strain>
        <strain evidence="1 4">NCIMB 15450</strain>
    </source>
</reference>
<accession>A0ABW7KY31</accession>
<sequence>MGVIGGLAGCPIGGRHNVSIAVSTKAELHLLADRFGQRRLGAIVRIAIRQMLVSYVDLAALPPQRRGFDTDMTVVPIFSMRI</sequence>
<keyword evidence="4" id="KW-1185">Reference proteome</keyword>
<evidence type="ECO:0000313" key="2">
    <source>
        <dbReference type="EMBL" id="MFH5246026.1"/>
    </source>
</evidence>